<sequence length="203" mass="24040">MLGPILLDHLEQYPKWAKSDILVGHLGLLPLNYEYEYFTVLRDPMERLYSHYSHIKRGQGHYFHKILIEEKIDFLSYLRDERFSRLNFNMQARYLSSYPKLLPNDENRHHQGQAKYFENSSVDYVDLDLALGTLRNASWVGTTENLNGLEIFLEKYYGLTEIRIPHLHMRPGGKKMFTAEENEAAEPLIELDQEIYKEWLGRS</sequence>
<protein>
    <submittedName>
        <fullName evidence="1">Unannotated protein</fullName>
    </submittedName>
</protein>
<accession>A0A6J6BND5</accession>
<proteinExistence type="predicted"/>
<name>A0A6J6BND5_9ZZZZ</name>
<reference evidence="1" key="1">
    <citation type="submission" date="2020-05" db="EMBL/GenBank/DDBJ databases">
        <authorList>
            <person name="Chiriac C."/>
            <person name="Salcher M."/>
            <person name="Ghai R."/>
            <person name="Kavagutti S V."/>
        </authorList>
    </citation>
    <scope>NUCLEOTIDE SEQUENCE</scope>
</reference>
<dbReference type="InterPro" id="IPR027417">
    <property type="entry name" value="P-loop_NTPase"/>
</dbReference>
<gene>
    <name evidence="1" type="ORF">UFOPK1425_00495</name>
</gene>
<dbReference type="AlphaFoldDB" id="A0A6J6BND5"/>
<dbReference type="Gene3D" id="3.40.50.300">
    <property type="entry name" value="P-loop containing nucleotide triphosphate hydrolases"/>
    <property type="match status" value="1"/>
</dbReference>
<organism evidence="1">
    <name type="scientific">freshwater metagenome</name>
    <dbReference type="NCBI Taxonomy" id="449393"/>
    <lineage>
        <taxon>unclassified sequences</taxon>
        <taxon>metagenomes</taxon>
        <taxon>ecological metagenomes</taxon>
    </lineage>
</organism>
<dbReference type="EMBL" id="CAEZSJ010000073">
    <property type="protein sequence ID" value="CAB4539688.1"/>
    <property type="molecule type" value="Genomic_DNA"/>
</dbReference>
<evidence type="ECO:0000313" key="1">
    <source>
        <dbReference type="EMBL" id="CAB4539688.1"/>
    </source>
</evidence>